<name>A0A6C2UJQ4_9BACT</name>
<organism evidence="2 3">
    <name type="scientific">Pontiella sulfatireligans</name>
    <dbReference type="NCBI Taxonomy" id="2750658"/>
    <lineage>
        <taxon>Bacteria</taxon>
        <taxon>Pseudomonadati</taxon>
        <taxon>Kiritimatiellota</taxon>
        <taxon>Kiritimatiellia</taxon>
        <taxon>Kiritimatiellales</taxon>
        <taxon>Pontiellaceae</taxon>
        <taxon>Pontiella</taxon>
    </lineage>
</organism>
<accession>A0A6C2UJQ4</accession>
<evidence type="ECO:0000313" key="3">
    <source>
        <dbReference type="Proteomes" id="UP000346198"/>
    </source>
</evidence>
<dbReference type="InterPro" id="IPR010496">
    <property type="entry name" value="AL/BT2_dom"/>
</dbReference>
<gene>
    <name evidence="2" type="ORF">SCARR_01726</name>
</gene>
<dbReference type="RefSeq" id="WP_136061047.1">
    <property type="nucleotide sequence ID" value="NZ_CAAHFH010000001.1"/>
</dbReference>
<feature type="domain" description="3-keto-alpha-glucoside-1,2-lyase/3-keto-2-hydroxy-glucal hydratase" evidence="1">
    <location>
        <begin position="40"/>
        <end position="243"/>
    </location>
</feature>
<dbReference type="Proteomes" id="UP000346198">
    <property type="component" value="Unassembled WGS sequence"/>
</dbReference>
<sequence length="245" mass="25973">MTVLKVGYGVVTALLLGSGAVRAGDELIAGDVLSNFRKASGWSLVTKASAVPEKPMLETIPHAGKSGGILSNGSKKNKADYLFTKKEYGDVSVHLEFMVPKKSNVGIYLMGRYEIQILDSFGVKKPKFSDLGGVYQRWGKGRPADATGKGQGFEGTAPMVNAAKAPGEWQEMDIVFRAPRFDVQGNKTGNARFISVHVNGQLVQQNAEVTGPTRSSPLSGEAATGAIVIQGDHGPVVIRSLTVSP</sequence>
<protein>
    <recommendedName>
        <fullName evidence="1">3-keto-alpha-glucoside-1,2-lyase/3-keto-2-hydroxy-glucal hydratase domain-containing protein</fullName>
    </recommendedName>
</protein>
<reference evidence="2 3" key="1">
    <citation type="submission" date="2019-04" db="EMBL/GenBank/DDBJ databases">
        <authorList>
            <person name="Van Vliet M D."/>
        </authorList>
    </citation>
    <scope>NUCLEOTIDE SEQUENCE [LARGE SCALE GENOMIC DNA]</scope>
    <source>
        <strain evidence="2 3">F21</strain>
    </source>
</reference>
<dbReference type="GO" id="GO:0016787">
    <property type="term" value="F:hydrolase activity"/>
    <property type="evidence" value="ECO:0007669"/>
    <property type="project" value="InterPro"/>
</dbReference>
<proteinExistence type="predicted"/>
<evidence type="ECO:0000259" key="1">
    <source>
        <dbReference type="Pfam" id="PF06439"/>
    </source>
</evidence>
<evidence type="ECO:0000313" key="2">
    <source>
        <dbReference type="EMBL" id="VGO19667.1"/>
    </source>
</evidence>
<dbReference type="Pfam" id="PF06439">
    <property type="entry name" value="3keto-disac_hyd"/>
    <property type="match status" value="1"/>
</dbReference>
<dbReference type="Gene3D" id="2.60.120.560">
    <property type="entry name" value="Exo-inulinase, domain 1"/>
    <property type="match status" value="1"/>
</dbReference>
<keyword evidence="3" id="KW-1185">Reference proteome</keyword>
<dbReference type="AlphaFoldDB" id="A0A6C2UJQ4"/>
<dbReference type="EMBL" id="CAAHFH010000001">
    <property type="protein sequence ID" value="VGO19667.1"/>
    <property type="molecule type" value="Genomic_DNA"/>
</dbReference>